<dbReference type="EMBL" id="QWVS01000013">
    <property type="protein sequence ID" value="RID87051.1"/>
    <property type="molecule type" value="Genomic_DNA"/>
</dbReference>
<feature type="region of interest" description="Disordered" evidence="1">
    <location>
        <begin position="119"/>
        <end position="145"/>
    </location>
</feature>
<keyword evidence="4" id="KW-1185">Reference proteome</keyword>
<gene>
    <name evidence="3" type="ORF">D1953_06965</name>
</gene>
<feature type="compositionally biased region" description="Low complexity" evidence="1">
    <location>
        <begin position="122"/>
        <end position="136"/>
    </location>
</feature>
<dbReference type="PROSITE" id="PS51782">
    <property type="entry name" value="LYSM"/>
    <property type="match status" value="1"/>
</dbReference>
<sequence length="191" mass="21709">MAKLGNVYLQITSEDINDSVVATSYPVEEGVPFSDHVQEQPKSISLSGYVLGKDSKQRLQQLRHSMKKGEILSYVGRSILKNVIILSIDDNRTNETANGSAVNIQLQFIRIVNTSWEKVPPKQKTQQKKQTNAGKKQPVDKKKTTAVYHKVKKGDTYWELSRKYGTSIPQLRKWNKYPDRAIPIGVKLRVK</sequence>
<protein>
    <submittedName>
        <fullName evidence="3">LysM domain-containing protein</fullName>
    </submittedName>
</protein>
<dbReference type="Proteomes" id="UP000266016">
    <property type="component" value="Unassembled WGS sequence"/>
</dbReference>
<dbReference type="InterPro" id="IPR048494">
    <property type="entry name" value="Dit-like_N"/>
</dbReference>
<reference evidence="3 4" key="1">
    <citation type="submission" date="2018-08" db="EMBL/GenBank/DDBJ databases">
        <title>Bacillus jemisoniae sp. nov., Bacillus chryseoplanitiae sp. nov., Bacillus resnikiae sp. nov., and Bacillus frankliniae sp. nov., isolated from Viking spacecraft and associated surfaces.</title>
        <authorList>
            <person name="Seuylemezian A."/>
            <person name="Vaishampayan P."/>
        </authorList>
    </citation>
    <scope>NUCLEOTIDE SEQUENCE [LARGE SCALE GENOMIC DNA]</scope>
    <source>
        <strain evidence="3 4">MA001</strain>
    </source>
</reference>
<dbReference type="InterPro" id="IPR036779">
    <property type="entry name" value="LysM_dom_sf"/>
</dbReference>
<feature type="domain" description="LysM" evidence="2">
    <location>
        <begin position="147"/>
        <end position="190"/>
    </location>
</feature>
<evidence type="ECO:0000313" key="4">
    <source>
        <dbReference type="Proteomes" id="UP000266016"/>
    </source>
</evidence>
<accession>A0A398BC76</accession>
<organism evidence="3 4">
    <name type="scientific">Peribacillus asahii</name>
    <dbReference type="NCBI Taxonomy" id="228899"/>
    <lineage>
        <taxon>Bacteria</taxon>
        <taxon>Bacillati</taxon>
        <taxon>Bacillota</taxon>
        <taxon>Bacilli</taxon>
        <taxon>Bacillales</taxon>
        <taxon>Bacillaceae</taxon>
        <taxon>Peribacillus</taxon>
    </lineage>
</organism>
<proteinExistence type="predicted"/>
<dbReference type="Gene3D" id="3.10.350.10">
    <property type="entry name" value="LysM domain"/>
    <property type="match status" value="1"/>
</dbReference>
<dbReference type="SUPFAM" id="SSF54106">
    <property type="entry name" value="LysM domain"/>
    <property type="match status" value="1"/>
</dbReference>
<name>A0A398BC76_9BACI</name>
<evidence type="ECO:0000256" key="1">
    <source>
        <dbReference type="SAM" id="MobiDB-lite"/>
    </source>
</evidence>
<dbReference type="InterPro" id="IPR018392">
    <property type="entry name" value="LysM"/>
</dbReference>
<dbReference type="Pfam" id="PF01476">
    <property type="entry name" value="LysM"/>
    <property type="match status" value="1"/>
</dbReference>
<dbReference type="RefSeq" id="WP_119116446.1">
    <property type="nucleotide sequence ID" value="NZ_QWVS01000013.1"/>
</dbReference>
<comment type="caution">
    <text evidence="3">The sequence shown here is derived from an EMBL/GenBank/DDBJ whole genome shotgun (WGS) entry which is preliminary data.</text>
</comment>
<evidence type="ECO:0000259" key="2">
    <source>
        <dbReference type="PROSITE" id="PS51782"/>
    </source>
</evidence>
<dbReference type="SMART" id="SM00257">
    <property type="entry name" value="LysM"/>
    <property type="match status" value="1"/>
</dbReference>
<dbReference type="CDD" id="cd00118">
    <property type="entry name" value="LysM"/>
    <property type="match status" value="1"/>
</dbReference>
<dbReference type="Pfam" id="PF21821">
    <property type="entry name" value="Dit_like"/>
    <property type="match status" value="1"/>
</dbReference>
<evidence type="ECO:0000313" key="3">
    <source>
        <dbReference type="EMBL" id="RID87051.1"/>
    </source>
</evidence>
<dbReference type="AlphaFoldDB" id="A0A398BC76"/>